<gene>
    <name evidence="2" type="ORF">GCM10011379_00570</name>
</gene>
<name>A0A917IKV4_9BACT</name>
<keyword evidence="1" id="KW-0472">Membrane</keyword>
<keyword evidence="1" id="KW-1133">Transmembrane helix</keyword>
<sequence length="140" mass="15117">MHPVKKLKMKANNKAIINDRNIEVFIGQTLRIGVILSCAVALIGGIMYLLHHGMQTIPDYTTFHGEDASYTSLPGIIKGLGTGSATEIIQLGVAILIATPILRIVLSLVSFILEKDKLYVVITLIVLGVIMTSMFGGLKV</sequence>
<keyword evidence="3" id="KW-1185">Reference proteome</keyword>
<evidence type="ECO:0008006" key="4">
    <source>
        <dbReference type="Google" id="ProtNLM"/>
    </source>
</evidence>
<feature type="transmembrane region" description="Helical" evidence="1">
    <location>
        <begin position="30"/>
        <end position="50"/>
    </location>
</feature>
<feature type="transmembrane region" description="Helical" evidence="1">
    <location>
        <begin position="118"/>
        <end position="138"/>
    </location>
</feature>
<reference evidence="2" key="2">
    <citation type="submission" date="2020-09" db="EMBL/GenBank/DDBJ databases">
        <authorList>
            <person name="Sun Q."/>
            <person name="Zhou Y."/>
        </authorList>
    </citation>
    <scope>NUCLEOTIDE SEQUENCE</scope>
    <source>
        <strain evidence="2">CGMCC 1.15290</strain>
    </source>
</reference>
<dbReference type="AlphaFoldDB" id="A0A917IKV4"/>
<feature type="transmembrane region" description="Helical" evidence="1">
    <location>
        <begin position="88"/>
        <end position="106"/>
    </location>
</feature>
<reference evidence="2" key="1">
    <citation type="journal article" date="2014" name="Int. J. Syst. Evol. Microbiol.">
        <title>Complete genome sequence of Corynebacterium casei LMG S-19264T (=DSM 44701T), isolated from a smear-ripened cheese.</title>
        <authorList>
            <consortium name="US DOE Joint Genome Institute (JGI-PGF)"/>
            <person name="Walter F."/>
            <person name="Albersmeier A."/>
            <person name="Kalinowski J."/>
            <person name="Ruckert C."/>
        </authorList>
    </citation>
    <scope>NUCLEOTIDE SEQUENCE</scope>
    <source>
        <strain evidence="2">CGMCC 1.15290</strain>
    </source>
</reference>
<evidence type="ECO:0000313" key="3">
    <source>
        <dbReference type="Proteomes" id="UP000627292"/>
    </source>
</evidence>
<keyword evidence="1" id="KW-0812">Transmembrane</keyword>
<dbReference type="Pfam" id="PF07843">
    <property type="entry name" value="DUF1634"/>
    <property type="match status" value="1"/>
</dbReference>
<protein>
    <recommendedName>
        <fullName evidence="4">DUF1634 domain-containing protein</fullName>
    </recommendedName>
</protein>
<proteinExistence type="predicted"/>
<evidence type="ECO:0000256" key="1">
    <source>
        <dbReference type="SAM" id="Phobius"/>
    </source>
</evidence>
<dbReference type="EMBL" id="BMIB01000001">
    <property type="protein sequence ID" value="GGH56693.1"/>
    <property type="molecule type" value="Genomic_DNA"/>
</dbReference>
<organism evidence="2 3">
    <name type="scientific">Filimonas zeae</name>
    <dbReference type="NCBI Taxonomy" id="1737353"/>
    <lineage>
        <taxon>Bacteria</taxon>
        <taxon>Pseudomonadati</taxon>
        <taxon>Bacteroidota</taxon>
        <taxon>Chitinophagia</taxon>
        <taxon>Chitinophagales</taxon>
        <taxon>Chitinophagaceae</taxon>
        <taxon>Filimonas</taxon>
    </lineage>
</organism>
<comment type="caution">
    <text evidence="2">The sequence shown here is derived from an EMBL/GenBank/DDBJ whole genome shotgun (WGS) entry which is preliminary data.</text>
</comment>
<evidence type="ECO:0000313" key="2">
    <source>
        <dbReference type="EMBL" id="GGH56693.1"/>
    </source>
</evidence>
<dbReference type="Proteomes" id="UP000627292">
    <property type="component" value="Unassembled WGS sequence"/>
</dbReference>
<dbReference type="InterPro" id="IPR012861">
    <property type="entry name" value="DUF1634"/>
</dbReference>
<accession>A0A917IKV4</accession>